<dbReference type="PROSITE" id="PS50931">
    <property type="entry name" value="HTH_LYSR"/>
    <property type="match status" value="1"/>
</dbReference>
<evidence type="ECO:0000313" key="6">
    <source>
        <dbReference type="EMBL" id="MDD2180532.1"/>
    </source>
</evidence>
<reference evidence="6" key="1">
    <citation type="submission" date="2022-10" db="EMBL/GenBank/DDBJ databases">
        <title>Description of microaerobic benzene degrading bacteria.</title>
        <authorList>
            <person name="Bedics A."/>
            <person name="Tancsics A."/>
            <person name="Banerjee S."/>
        </authorList>
    </citation>
    <scope>NUCLEOTIDE SEQUENCE</scope>
    <source>
        <strain evidence="6">D2M1</strain>
    </source>
</reference>
<keyword evidence="2" id="KW-0805">Transcription regulation</keyword>
<evidence type="ECO:0000256" key="3">
    <source>
        <dbReference type="ARBA" id="ARBA00023125"/>
    </source>
</evidence>
<keyword evidence="7" id="KW-1185">Reference proteome</keyword>
<feature type="domain" description="HTH lysR-type" evidence="5">
    <location>
        <begin position="3"/>
        <end position="60"/>
    </location>
</feature>
<dbReference type="InterPro" id="IPR036390">
    <property type="entry name" value="WH_DNA-bd_sf"/>
</dbReference>
<dbReference type="SUPFAM" id="SSF53850">
    <property type="entry name" value="Periplasmic binding protein-like II"/>
    <property type="match status" value="1"/>
</dbReference>
<evidence type="ECO:0000259" key="5">
    <source>
        <dbReference type="PROSITE" id="PS50931"/>
    </source>
</evidence>
<evidence type="ECO:0000256" key="4">
    <source>
        <dbReference type="ARBA" id="ARBA00023163"/>
    </source>
</evidence>
<gene>
    <name evidence="6" type="ORF">OIN59_24115</name>
</gene>
<dbReference type="InterPro" id="IPR000847">
    <property type="entry name" value="LysR_HTH_N"/>
</dbReference>
<dbReference type="PANTHER" id="PTHR30419">
    <property type="entry name" value="HTH-TYPE TRANSCRIPTIONAL REGULATOR YBHD"/>
    <property type="match status" value="1"/>
</dbReference>
<dbReference type="Proteomes" id="UP001148932">
    <property type="component" value="Unassembled WGS sequence"/>
</dbReference>
<protein>
    <submittedName>
        <fullName evidence="6">LysR family transcriptional regulator</fullName>
    </submittedName>
</protein>
<evidence type="ECO:0000313" key="7">
    <source>
        <dbReference type="Proteomes" id="UP001148932"/>
    </source>
</evidence>
<accession>A0ABT5S5A4</accession>
<dbReference type="PANTHER" id="PTHR30419:SF2">
    <property type="entry name" value="LYSR FAMILY TRANSCRIPTIONAL REGULATOR"/>
    <property type="match status" value="1"/>
</dbReference>
<dbReference type="Pfam" id="PF00126">
    <property type="entry name" value="HTH_1"/>
    <property type="match status" value="1"/>
</dbReference>
<sequence length="296" mass="33020">MRLNLHSLKLFVAVVEEGSITAAAEREFIAASALSKRVTELERVLGTALLLRQARGVEPTAAGRVLVRGARTLLHQAVDLEVKVRDFATGASGHVRVAANLSAITQFLATDLSNFTQAYPRIQIDLEERISSSVTRMVLDNVADIGVFMFSEDEQQLDVHPYREDEVVMIMHRSHPLAPRGRASFLDTLDYEHIGMQRHSAMGTIMQRVATSAGRELRMRFFVQSYDALISMVRQRLGIGLMPLGAVPLYEQTELVTMQLTETWARRRIKLGVRRGEAQSAAGQMLLDHLLSSGRR</sequence>
<dbReference type="InterPro" id="IPR036388">
    <property type="entry name" value="WH-like_DNA-bd_sf"/>
</dbReference>
<dbReference type="EMBL" id="JAPCKI010000024">
    <property type="protein sequence ID" value="MDD2180532.1"/>
    <property type="molecule type" value="Genomic_DNA"/>
</dbReference>
<dbReference type="Gene3D" id="3.40.190.290">
    <property type="match status" value="1"/>
</dbReference>
<keyword evidence="3" id="KW-0238">DNA-binding</keyword>
<dbReference type="Pfam" id="PF03466">
    <property type="entry name" value="LysR_substrate"/>
    <property type="match status" value="1"/>
</dbReference>
<dbReference type="RefSeq" id="WP_274114584.1">
    <property type="nucleotide sequence ID" value="NZ_JAPCKI010000024.1"/>
</dbReference>
<comment type="caution">
    <text evidence="6">The sequence shown here is derived from an EMBL/GenBank/DDBJ whole genome shotgun (WGS) entry which is preliminary data.</text>
</comment>
<keyword evidence="4" id="KW-0804">Transcription</keyword>
<dbReference type="InterPro" id="IPR005119">
    <property type="entry name" value="LysR_subst-bd"/>
</dbReference>
<comment type="similarity">
    <text evidence="1">Belongs to the LysR transcriptional regulatory family.</text>
</comment>
<dbReference type="SUPFAM" id="SSF46785">
    <property type="entry name" value="Winged helix' DNA-binding domain"/>
    <property type="match status" value="1"/>
</dbReference>
<name>A0ABT5S5A4_9BURK</name>
<organism evidence="6 7">
    <name type="scientific">Acidovorax benzenivorans</name>
    <dbReference type="NCBI Taxonomy" id="2987520"/>
    <lineage>
        <taxon>Bacteria</taxon>
        <taxon>Pseudomonadati</taxon>
        <taxon>Pseudomonadota</taxon>
        <taxon>Betaproteobacteria</taxon>
        <taxon>Burkholderiales</taxon>
        <taxon>Comamonadaceae</taxon>
        <taxon>Acidovorax</taxon>
    </lineage>
</organism>
<proteinExistence type="inferred from homology"/>
<dbReference type="InterPro" id="IPR050950">
    <property type="entry name" value="HTH-type_LysR_regulators"/>
</dbReference>
<dbReference type="Gene3D" id="1.10.10.10">
    <property type="entry name" value="Winged helix-like DNA-binding domain superfamily/Winged helix DNA-binding domain"/>
    <property type="match status" value="1"/>
</dbReference>
<evidence type="ECO:0000256" key="1">
    <source>
        <dbReference type="ARBA" id="ARBA00009437"/>
    </source>
</evidence>
<evidence type="ECO:0000256" key="2">
    <source>
        <dbReference type="ARBA" id="ARBA00023015"/>
    </source>
</evidence>